<dbReference type="Proteomes" id="UP000248882">
    <property type="component" value="Unassembled WGS sequence"/>
</dbReference>
<dbReference type="RefSeq" id="WP_111316896.1">
    <property type="nucleotide sequence ID" value="NZ_QKZT01000003.1"/>
</dbReference>
<protein>
    <submittedName>
        <fullName evidence="1">Uncharacterized protein</fullName>
    </submittedName>
</protein>
<dbReference type="EMBL" id="QKZT01000003">
    <property type="protein sequence ID" value="PZX55583.1"/>
    <property type="molecule type" value="Genomic_DNA"/>
</dbReference>
<keyword evidence="2" id="KW-1185">Reference proteome</keyword>
<dbReference type="AlphaFoldDB" id="A0A2W7R426"/>
<proteinExistence type="predicted"/>
<reference evidence="1 2" key="1">
    <citation type="submission" date="2018-06" db="EMBL/GenBank/DDBJ databases">
        <title>Genomic Encyclopedia of Archaeal and Bacterial Type Strains, Phase II (KMG-II): from individual species to whole genera.</title>
        <authorList>
            <person name="Goeker M."/>
        </authorList>
    </citation>
    <scope>NUCLEOTIDE SEQUENCE [LARGE SCALE GENOMIC DNA]</scope>
    <source>
        <strain evidence="1 2">DSM 19830</strain>
    </source>
</reference>
<organism evidence="1 2">
    <name type="scientific">Algoriphagus chordae</name>
    <dbReference type="NCBI Taxonomy" id="237019"/>
    <lineage>
        <taxon>Bacteria</taxon>
        <taxon>Pseudomonadati</taxon>
        <taxon>Bacteroidota</taxon>
        <taxon>Cytophagia</taxon>
        <taxon>Cytophagales</taxon>
        <taxon>Cyclobacteriaceae</taxon>
        <taxon>Algoriphagus</taxon>
    </lineage>
</organism>
<sequence length="60" mass="6720">MDCGYLDFPSYLEETNIDILIESLLTITIGIMGSDFSTVFGNKSIDIAYKQSHIKEAPFL</sequence>
<gene>
    <name evidence="1" type="ORF">LV85_00808</name>
</gene>
<evidence type="ECO:0000313" key="2">
    <source>
        <dbReference type="Proteomes" id="UP000248882"/>
    </source>
</evidence>
<name>A0A2W7R426_9BACT</name>
<accession>A0A2W7R426</accession>
<evidence type="ECO:0000313" key="1">
    <source>
        <dbReference type="EMBL" id="PZX55583.1"/>
    </source>
</evidence>
<comment type="caution">
    <text evidence="1">The sequence shown here is derived from an EMBL/GenBank/DDBJ whole genome shotgun (WGS) entry which is preliminary data.</text>
</comment>